<feature type="chain" id="PRO_5013091588" description="Lysozyme" evidence="8">
    <location>
        <begin position="29"/>
        <end position="484"/>
    </location>
</feature>
<dbReference type="InterPro" id="IPR017853">
    <property type="entry name" value="GH"/>
</dbReference>
<dbReference type="Proteomes" id="UP000191154">
    <property type="component" value="Unassembled WGS sequence"/>
</dbReference>
<reference evidence="9 10" key="1">
    <citation type="submission" date="2016-05" db="EMBL/GenBank/DDBJ databases">
        <title>Microbial solvent formation.</title>
        <authorList>
            <person name="Poehlein A."/>
            <person name="Montoya Solano J.D."/>
            <person name="Flitsch S."/>
            <person name="Krabben P."/>
            <person name="Duerre P."/>
            <person name="Daniel R."/>
        </authorList>
    </citation>
    <scope>NUCLEOTIDE SEQUENCE [LARGE SCALE GENOMIC DNA]</scope>
    <source>
        <strain evidence="9 10">L1-8</strain>
    </source>
</reference>
<dbReference type="SUPFAM" id="SSF69360">
    <property type="entry name" value="Cell wall binding repeat"/>
    <property type="match status" value="2"/>
</dbReference>
<protein>
    <recommendedName>
        <fullName evidence="6">Lysozyme</fullName>
        <ecNumber evidence="6">3.2.1.17</ecNumber>
    </recommendedName>
</protein>
<dbReference type="GO" id="GO:0009253">
    <property type="term" value="P:peptidoglycan catabolic process"/>
    <property type="evidence" value="ECO:0007669"/>
    <property type="project" value="InterPro"/>
</dbReference>
<dbReference type="AlphaFoldDB" id="A0A1S8N2N8"/>
<accession>A0A1S8N2N8</accession>
<proteinExistence type="inferred from homology"/>
<dbReference type="Pfam" id="PF01473">
    <property type="entry name" value="Choline_bind_1"/>
    <property type="match status" value="1"/>
</dbReference>
<organism evidence="9 10">
    <name type="scientific">Clostridium saccharobutylicum</name>
    <dbReference type="NCBI Taxonomy" id="169679"/>
    <lineage>
        <taxon>Bacteria</taxon>
        <taxon>Bacillati</taxon>
        <taxon>Bacillota</taxon>
        <taxon>Clostridia</taxon>
        <taxon>Eubacteriales</taxon>
        <taxon>Clostridiaceae</taxon>
        <taxon>Clostridium</taxon>
    </lineage>
</organism>
<evidence type="ECO:0000313" key="10">
    <source>
        <dbReference type="Proteomes" id="UP000191154"/>
    </source>
</evidence>
<evidence type="ECO:0000256" key="6">
    <source>
        <dbReference type="RuleBase" id="RU361176"/>
    </source>
</evidence>
<dbReference type="PROSITE" id="PS00953">
    <property type="entry name" value="GLYCOSYL_HYDROL_F25_1"/>
    <property type="match status" value="1"/>
</dbReference>
<dbReference type="PROSITE" id="PS51170">
    <property type="entry name" value="CW"/>
    <property type="match status" value="5"/>
</dbReference>
<sequence length="484" mass="54263">MNIKGKTTSFVLTLAIVLSSGQALSVQAAIAEPQTTSDSAATQSSNSGPNPGTPENKPNALNVISKYTTKNINNIANGPTNITSTIGWKKENGYWYYYRSDNTRATGWIKPDSNWYYLNYDGKMATGWIYSSGTWYYLDKSGSMSTGWKLLNNTWYFLNESGGMVTGLNVIDNNTYMLYSSGAMAKGWVKLNNYWYYFNNSGSMSTGWISVNGISYYLYDTGAMAKGWINISGTWYYLKDSGAMATGWVNSGNDYYYLDPSTGRLLKDTIAGGYKIGSDGKRLEAVSSNDNINSGIYKGIDISHYNGDINFTKVKSAGIQCVYIKATEGTTYVDNYLETHYNGAKSAGLKTGFYHFLVGTSAPETQAQNFYNHIKDKQSDLKPVLDIEKYGFDTMDYTVRFINEFKRLSNMELCIYTYSDFINSLDTRLAPYSLWEANYSKSLYNLPYNNIWSSRAGHQYTDKGAIYGINGDVDLNEFTQDIFR</sequence>
<evidence type="ECO:0000256" key="2">
    <source>
        <dbReference type="ARBA" id="ARBA00022737"/>
    </source>
</evidence>
<dbReference type="GO" id="GO:0016998">
    <property type="term" value="P:cell wall macromolecule catabolic process"/>
    <property type="evidence" value="ECO:0007669"/>
    <property type="project" value="InterPro"/>
</dbReference>
<keyword evidence="4 6" id="KW-0326">Glycosidase</keyword>
<dbReference type="PANTHER" id="PTHR34135">
    <property type="entry name" value="LYSOZYME"/>
    <property type="match status" value="1"/>
</dbReference>
<comment type="caution">
    <text evidence="9">The sequence shown here is derived from an EMBL/GenBank/DDBJ whole genome shotgun (WGS) entry which is preliminary data.</text>
</comment>
<name>A0A1S8N2N8_CLOSA</name>
<feature type="repeat" description="Cell wall-binding" evidence="5">
    <location>
        <begin position="225"/>
        <end position="244"/>
    </location>
</feature>
<evidence type="ECO:0000313" key="9">
    <source>
        <dbReference type="EMBL" id="OOM10665.1"/>
    </source>
</evidence>
<dbReference type="EMBL" id="LZYZ01000006">
    <property type="protein sequence ID" value="OOM10665.1"/>
    <property type="molecule type" value="Genomic_DNA"/>
</dbReference>
<comment type="catalytic activity">
    <reaction evidence="6">
        <text>Hydrolysis of (1-&gt;4)-beta-linkages between N-acetylmuramic acid and N-acetyl-D-glucosamine residues in a peptidoglycan and between N-acetyl-D-glucosamine residues in chitodextrins.</text>
        <dbReference type="EC" id="3.2.1.17"/>
    </reaction>
</comment>
<evidence type="ECO:0000256" key="3">
    <source>
        <dbReference type="ARBA" id="ARBA00022801"/>
    </source>
</evidence>
<evidence type="ECO:0000256" key="8">
    <source>
        <dbReference type="SAM" id="SignalP"/>
    </source>
</evidence>
<keyword evidence="2" id="KW-0677">Repeat</keyword>
<feature type="signal peptide" evidence="8">
    <location>
        <begin position="1"/>
        <end position="28"/>
    </location>
</feature>
<dbReference type="Pfam" id="PF19127">
    <property type="entry name" value="Choline_bind_3"/>
    <property type="match status" value="3"/>
</dbReference>
<evidence type="ECO:0000256" key="4">
    <source>
        <dbReference type="ARBA" id="ARBA00023295"/>
    </source>
</evidence>
<feature type="region of interest" description="Disordered" evidence="7">
    <location>
        <begin position="35"/>
        <end position="59"/>
    </location>
</feature>
<dbReference type="EC" id="3.2.1.17" evidence="6"/>
<dbReference type="Gene3D" id="3.20.20.80">
    <property type="entry name" value="Glycosidases"/>
    <property type="match status" value="1"/>
</dbReference>
<comment type="similarity">
    <text evidence="1 6">Belongs to the glycosyl hydrolase 25 family.</text>
</comment>
<keyword evidence="8" id="KW-0732">Signal</keyword>
<dbReference type="InterPro" id="IPR018337">
    <property type="entry name" value="Cell_wall/Cho-bd_repeat"/>
</dbReference>
<dbReference type="InterPro" id="IPR018077">
    <property type="entry name" value="Glyco_hydro_fam25_subgr"/>
</dbReference>
<dbReference type="PANTHER" id="PTHR34135:SF2">
    <property type="entry name" value="LYSOZYME"/>
    <property type="match status" value="1"/>
</dbReference>
<evidence type="ECO:0000256" key="5">
    <source>
        <dbReference type="PROSITE-ProRule" id="PRU00591"/>
    </source>
</evidence>
<feature type="repeat" description="Cell wall-binding" evidence="5">
    <location>
        <begin position="145"/>
        <end position="164"/>
    </location>
</feature>
<evidence type="ECO:0000256" key="7">
    <source>
        <dbReference type="SAM" id="MobiDB-lite"/>
    </source>
</evidence>
<dbReference type="PROSITE" id="PS51904">
    <property type="entry name" value="GLYCOSYL_HYDROL_F25_2"/>
    <property type="match status" value="1"/>
</dbReference>
<dbReference type="GO" id="GO:0003796">
    <property type="term" value="F:lysozyme activity"/>
    <property type="evidence" value="ECO:0007669"/>
    <property type="project" value="UniProtKB-EC"/>
</dbReference>
<dbReference type="SUPFAM" id="SSF51445">
    <property type="entry name" value="(Trans)glycosidases"/>
    <property type="match status" value="1"/>
</dbReference>
<feature type="repeat" description="Cell wall-binding" evidence="5">
    <location>
        <begin position="105"/>
        <end position="124"/>
    </location>
</feature>
<dbReference type="Gene3D" id="2.10.270.10">
    <property type="entry name" value="Cholin Binding"/>
    <property type="match status" value="1"/>
</dbReference>
<evidence type="ECO:0000256" key="1">
    <source>
        <dbReference type="ARBA" id="ARBA00010646"/>
    </source>
</evidence>
<gene>
    <name evidence="9" type="primary">lyc_2</name>
    <name evidence="9" type="ORF">CLOSAC_32860</name>
</gene>
<dbReference type="RefSeq" id="WP_176127638.1">
    <property type="nucleotide sequence ID" value="NZ_LZYZ01000006.1"/>
</dbReference>
<dbReference type="InterPro" id="IPR008270">
    <property type="entry name" value="Glyco_hydro_25_AS"/>
</dbReference>
<dbReference type="GO" id="GO:0016052">
    <property type="term" value="P:carbohydrate catabolic process"/>
    <property type="evidence" value="ECO:0007669"/>
    <property type="project" value="TreeGrafter"/>
</dbReference>
<dbReference type="Gene3D" id="2.10.270.20">
    <property type="match status" value="1"/>
</dbReference>
<feature type="repeat" description="Cell wall-binding" evidence="5">
    <location>
        <begin position="125"/>
        <end position="144"/>
    </location>
</feature>
<dbReference type="CDD" id="cd06525">
    <property type="entry name" value="GH25_Lyc-like"/>
    <property type="match status" value="1"/>
</dbReference>
<dbReference type="STRING" id="169679.CSACC_24140"/>
<feature type="repeat" description="Cell wall-binding" evidence="5">
    <location>
        <begin position="185"/>
        <end position="204"/>
    </location>
</feature>
<dbReference type="Pfam" id="PF01183">
    <property type="entry name" value="Glyco_hydro_25"/>
    <property type="match status" value="1"/>
</dbReference>
<dbReference type="InterPro" id="IPR002053">
    <property type="entry name" value="Glyco_hydro_25"/>
</dbReference>
<keyword evidence="3 6" id="KW-0378">Hydrolase</keyword>
<feature type="compositionally biased region" description="Low complexity" evidence="7">
    <location>
        <begin position="35"/>
        <end position="47"/>
    </location>
</feature>
<dbReference type="SMART" id="SM00641">
    <property type="entry name" value="Glyco_25"/>
    <property type="match status" value="1"/>
</dbReference>